<evidence type="ECO:0000259" key="1">
    <source>
        <dbReference type="Pfam" id="PF06985"/>
    </source>
</evidence>
<evidence type="ECO:0000313" key="2">
    <source>
        <dbReference type="EMBL" id="PPJ60493.1"/>
    </source>
</evidence>
<sequence length="621" mass="71308">MDWLTTLLKPRTFTFTRRFVHDPLPGPRWVRVLVLQPASNLRDPLVGFFEIVFLGEPLPLEPTKSNADAEALTAEYLPRRAHYEQVMSSRKLHYDALSYTWATKDGDTSLSHSILLDGRRLDTTRNLAEGLRRLRSCTTSKQLGADAICINQSHPIERSEQVAMMYDIYRLARNVDVWLGEGTHPEDGYIAWQFTRCIYDQTTDKDRKLSHAMQAKAAEVFLETEIDHCRPSRIMPPLTGTIAQPDYESPSADFDPYDFLDLGDALDDWFFADARNLPRLVARLEIFMRLFERRYWKRRWVVQENCSRGPGFDTRVFYWGEYSADNASILAALSMARSVIAERIGDVRFALSPVEFYAVLTSRVLSIVDPDRAKETDLLEKVIVFQYLQCGDPRDRLYSLYSLVSGHHLEADYTATLETASVRFARVMVETGDMRVLYHAGDANNGHSIALPTWVPDLRGYHGRCVNTLKSVMADTHYCINADLNLTLEMYWIGHIVEGRSVKHWQVREEDWHDEPWRRWKGHVSRNGVSLHVELEFETLQPPVAGVNDVLCMLDLLPSGSRFLWLRRVEPFKSTYKLVVSGYAVMEEAGQFGGRVPSKLFEFLIDHTESVKESKISVIIV</sequence>
<dbReference type="Pfam" id="PF06985">
    <property type="entry name" value="HET"/>
    <property type="match status" value="1"/>
</dbReference>
<organism evidence="2 3">
    <name type="scientific">Cercospora berteroae</name>
    <dbReference type="NCBI Taxonomy" id="357750"/>
    <lineage>
        <taxon>Eukaryota</taxon>
        <taxon>Fungi</taxon>
        <taxon>Dikarya</taxon>
        <taxon>Ascomycota</taxon>
        <taxon>Pezizomycotina</taxon>
        <taxon>Dothideomycetes</taxon>
        <taxon>Dothideomycetidae</taxon>
        <taxon>Mycosphaerellales</taxon>
        <taxon>Mycosphaerellaceae</taxon>
        <taxon>Cercospora</taxon>
    </lineage>
</organism>
<dbReference type="PANTHER" id="PTHR24148:SF80">
    <property type="entry name" value="HETEROKARYON INCOMPATIBILITY DOMAIN-CONTAINING PROTEIN"/>
    <property type="match status" value="1"/>
</dbReference>
<reference evidence="3" key="1">
    <citation type="journal article" date="2017" name="bioRxiv">
        <title>Conservation of a gene cluster reveals novel cercosporin biosynthetic mechanisms and extends production to the genus Colletotrichum.</title>
        <authorList>
            <person name="de Jonge R."/>
            <person name="Ebert M.K."/>
            <person name="Huitt-Roehl C.R."/>
            <person name="Pal P."/>
            <person name="Suttle J.C."/>
            <person name="Spanner R.E."/>
            <person name="Neubauer J.D."/>
            <person name="Jurick W.M.II."/>
            <person name="Stott K.A."/>
            <person name="Secor G.A."/>
            <person name="Thomma B.P.H.J."/>
            <person name="Van de Peer Y."/>
            <person name="Townsend C.A."/>
            <person name="Bolton M.D."/>
        </authorList>
    </citation>
    <scope>NUCLEOTIDE SEQUENCE [LARGE SCALE GENOMIC DNA]</scope>
    <source>
        <strain evidence="3">CBS538.71</strain>
    </source>
</reference>
<dbReference type="OrthoDB" id="3650563at2759"/>
<comment type="caution">
    <text evidence="2">The sequence shown here is derived from an EMBL/GenBank/DDBJ whole genome shotgun (WGS) entry which is preliminary data.</text>
</comment>
<dbReference type="Proteomes" id="UP000237631">
    <property type="component" value="Unassembled WGS sequence"/>
</dbReference>
<protein>
    <recommendedName>
        <fullName evidence="1">Heterokaryon incompatibility domain-containing protein</fullName>
    </recommendedName>
</protein>
<dbReference type="PANTHER" id="PTHR24148">
    <property type="entry name" value="ANKYRIN REPEAT DOMAIN-CONTAINING PROTEIN 39 HOMOLOG-RELATED"/>
    <property type="match status" value="1"/>
</dbReference>
<dbReference type="InterPro" id="IPR010730">
    <property type="entry name" value="HET"/>
</dbReference>
<feature type="domain" description="Heterokaryon incompatibility" evidence="1">
    <location>
        <begin position="94"/>
        <end position="304"/>
    </location>
</feature>
<evidence type="ECO:0000313" key="3">
    <source>
        <dbReference type="Proteomes" id="UP000237631"/>
    </source>
</evidence>
<accession>A0A2S6CL99</accession>
<dbReference type="AlphaFoldDB" id="A0A2S6CL99"/>
<dbReference type="EMBL" id="PNEN01000266">
    <property type="protein sequence ID" value="PPJ60493.1"/>
    <property type="molecule type" value="Genomic_DNA"/>
</dbReference>
<name>A0A2S6CL99_9PEZI</name>
<gene>
    <name evidence="2" type="ORF">CBER1_03220</name>
</gene>
<keyword evidence="3" id="KW-1185">Reference proteome</keyword>
<dbReference type="InterPro" id="IPR052895">
    <property type="entry name" value="HetReg/Transcr_Mod"/>
</dbReference>
<proteinExistence type="predicted"/>